<dbReference type="InterPro" id="IPR018673">
    <property type="entry name" value="DUF2141"/>
</dbReference>
<feature type="signal peptide" evidence="1">
    <location>
        <begin position="1"/>
        <end position="19"/>
    </location>
</feature>
<keyword evidence="3" id="KW-1185">Reference proteome</keyword>
<sequence>MLRLYFLLLLPLYYLSASNGEPEKGVLYLKVRNVQHAQGTIWVGVYDSEENFLIKEKAVLKGYDVDHTGTVNIPVDHVKFGPCAVAIMHDVNGNGTMDRNWLGIPTEPYAFSKKPRSKWRLPRFQEVVFDFEPQHDHISVELDRW</sequence>
<feature type="chain" id="PRO_5013084584" description="DUF2141 domain-containing protein" evidence="1">
    <location>
        <begin position="20"/>
        <end position="145"/>
    </location>
</feature>
<evidence type="ECO:0000256" key="1">
    <source>
        <dbReference type="SAM" id="SignalP"/>
    </source>
</evidence>
<reference evidence="2 3" key="1">
    <citation type="submission" date="2017-10" db="EMBL/GenBank/DDBJ databases">
        <title>The draft genome sequence of Lewinella nigricans NBRC 102662.</title>
        <authorList>
            <person name="Wang K."/>
        </authorList>
    </citation>
    <scope>NUCLEOTIDE SEQUENCE [LARGE SCALE GENOMIC DNA]</scope>
    <source>
        <strain evidence="2 3">NBRC 102662</strain>
    </source>
</reference>
<dbReference type="AlphaFoldDB" id="A0A2D0MYZ3"/>
<dbReference type="EMBL" id="PDUD01000063">
    <property type="protein sequence ID" value="PHN01109.1"/>
    <property type="molecule type" value="Genomic_DNA"/>
</dbReference>
<evidence type="ECO:0000313" key="2">
    <source>
        <dbReference type="EMBL" id="PHN01109.1"/>
    </source>
</evidence>
<dbReference type="OrthoDB" id="9788332at2"/>
<dbReference type="RefSeq" id="WP_099155507.1">
    <property type="nucleotide sequence ID" value="NZ_PDUD01000063.1"/>
</dbReference>
<gene>
    <name evidence="2" type="ORF">CRP01_38890</name>
</gene>
<evidence type="ECO:0000313" key="3">
    <source>
        <dbReference type="Proteomes" id="UP000223913"/>
    </source>
</evidence>
<proteinExistence type="predicted"/>
<evidence type="ECO:0008006" key="4">
    <source>
        <dbReference type="Google" id="ProtNLM"/>
    </source>
</evidence>
<protein>
    <recommendedName>
        <fullName evidence="4">DUF2141 domain-containing protein</fullName>
    </recommendedName>
</protein>
<organism evidence="2 3">
    <name type="scientific">Flavilitoribacter nigricans (strain ATCC 23147 / DSM 23189 / NBRC 102662 / NCIMB 1420 / SS-2)</name>
    <name type="common">Lewinella nigricans</name>
    <dbReference type="NCBI Taxonomy" id="1122177"/>
    <lineage>
        <taxon>Bacteria</taxon>
        <taxon>Pseudomonadati</taxon>
        <taxon>Bacteroidota</taxon>
        <taxon>Saprospiria</taxon>
        <taxon>Saprospirales</taxon>
        <taxon>Lewinellaceae</taxon>
        <taxon>Flavilitoribacter</taxon>
    </lineage>
</organism>
<dbReference type="Proteomes" id="UP000223913">
    <property type="component" value="Unassembled WGS sequence"/>
</dbReference>
<dbReference type="Pfam" id="PF09912">
    <property type="entry name" value="DUF2141"/>
    <property type="match status" value="1"/>
</dbReference>
<accession>A0A2D0MYZ3</accession>
<name>A0A2D0MYZ3_FLAN2</name>
<keyword evidence="1" id="KW-0732">Signal</keyword>
<comment type="caution">
    <text evidence="2">The sequence shown here is derived from an EMBL/GenBank/DDBJ whole genome shotgun (WGS) entry which is preliminary data.</text>
</comment>